<dbReference type="Pfam" id="PF11185">
    <property type="entry name" value="DUF2971"/>
    <property type="match status" value="1"/>
</dbReference>
<gene>
    <name evidence="4" type="ORF">BPP43_11185</name>
</gene>
<dbReference type="SUPFAM" id="SSF48439">
    <property type="entry name" value="Protein prenylyltransferase"/>
    <property type="match status" value="1"/>
</dbReference>
<evidence type="ECO:0000256" key="2">
    <source>
        <dbReference type="ARBA" id="ARBA00022803"/>
    </source>
</evidence>
<sequence length="879" mass="104346">MNNDEEKQLKKIFKEIKRHDDGKHDNKIIELCDEGLNIDNKNIGLHLYKAGALHNLGEYNNSSDYHNRAIKYFNDVIKLLSETEKNIKDNLEKLKLYSLYAQIYNNIGSSYMYLVDYNKALEYFNKSIEYGFINGGVYYNRGGCYYHIAVKNNNDINNFQSAIEDLDKAEQLGFNDSNIYFLKGSSYLNLGSVKTDNFIEYLNNAINNFDFSIKLDNDNKTDAYYRKGLAYMYLALYSNNNIEYFEKSLENFNIAIEYNSTNGEYYYNRGCCYYNLALIEENINADNFQLAINDYNKAMELGFNDYKIYYGSGLAYISLGLLENNNSHFETALINLNEYIKFDNKNADAYYRIGISLNQLERYKESLEYFDKAISLNINDIFLYYYIFSSNFNLQNYEEAIENINNFIESNPNSEVGYYNRGLCCVNLALQKDENYNKYYEMFEKDFNKAIELKPNDEFILSKMGGFYYLLGYYDKCLNQFNKVIEINKENDSPYYYKGLCYYHLKNYNEAIKNYDISEKYSKSSHNKLSIQNRKIEVLLKLESKENDIFNLYKNVILELYKKIFNERIFYTYDLFNISSSITRDLLYIKNKIYIDENKIIFNNKEIINKLILDDFSNKEYYYEIKSNSLYNYTKVNKDTLRSIMNNTLWCSNTKNFNDPVDPFIKKNSYDKSYNYLLERIKIACLTTHNDNTLMWSHYSDKHQGICIEYDINNLMDKTNIILKKISYNKKAISFNFIENIKNIIISYDTKNINSFLISPNFISNALIDNKPLNHIIELFMVKSKEWEYEDEYRILFYDEKNENPNGTLINLPIKSICFGVQTSKEDKELVYSLVKSINEKNRKKNTKKYKRIKLYEAHLDDNELFKINIKPYEHNKNN</sequence>
<reference evidence="4 5" key="1">
    <citation type="journal article" date="2013" name="Genome Announc.">
        <title>Complete Genome Sequence of the Porcine Strain Brachyspira pilosicoli P43/6/78(T.).</title>
        <authorList>
            <person name="Lin C."/>
            <person name="den Bakker H.C."/>
            <person name="Suzuki H."/>
            <person name="Lefebure T."/>
            <person name="Ponnala L."/>
            <person name="Sun Q."/>
            <person name="Stanhope M.J."/>
            <person name="Wiedmann M."/>
            <person name="Duhamel G.E."/>
        </authorList>
    </citation>
    <scope>NUCLEOTIDE SEQUENCE [LARGE SCALE GENOMIC DNA]</scope>
    <source>
        <strain evidence="4 5">P43/6/78</strain>
    </source>
</reference>
<dbReference type="PANTHER" id="PTHR44858:SF1">
    <property type="entry name" value="UDP-N-ACETYLGLUCOSAMINE--PEPTIDE N-ACETYLGLUCOSAMINYLTRANSFERASE SPINDLY-RELATED"/>
    <property type="match status" value="1"/>
</dbReference>
<dbReference type="InterPro" id="IPR011990">
    <property type="entry name" value="TPR-like_helical_dom_sf"/>
</dbReference>
<dbReference type="Gene3D" id="1.25.40.10">
    <property type="entry name" value="Tetratricopeptide repeat domain"/>
    <property type="match status" value="5"/>
</dbReference>
<organism evidence="4 5">
    <name type="scientific">Brachyspira pilosicoli P43/6/78</name>
    <dbReference type="NCBI Taxonomy" id="1042417"/>
    <lineage>
        <taxon>Bacteria</taxon>
        <taxon>Pseudomonadati</taxon>
        <taxon>Spirochaetota</taxon>
        <taxon>Spirochaetia</taxon>
        <taxon>Brachyspirales</taxon>
        <taxon>Brachyspiraceae</taxon>
        <taxon>Brachyspira</taxon>
    </lineage>
</organism>
<evidence type="ECO:0000256" key="3">
    <source>
        <dbReference type="PROSITE-ProRule" id="PRU00339"/>
    </source>
</evidence>
<feature type="repeat" description="TPR" evidence="3">
    <location>
        <begin position="347"/>
        <end position="380"/>
    </location>
</feature>
<dbReference type="RefSeq" id="WP_015274916.1">
    <property type="nucleotide sequence ID" value="NC_019908.1"/>
</dbReference>
<evidence type="ECO:0000256" key="1">
    <source>
        <dbReference type="ARBA" id="ARBA00022737"/>
    </source>
</evidence>
<dbReference type="Pfam" id="PF00515">
    <property type="entry name" value="TPR_1"/>
    <property type="match status" value="1"/>
</dbReference>
<feature type="repeat" description="TPR" evidence="3">
    <location>
        <begin position="458"/>
        <end position="491"/>
    </location>
</feature>
<dbReference type="PROSITE" id="PS50293">
    <property type="entry name" value="TPR_REGION"/>
    <property type="match status" value="2"/>
</dbReference>
<feature type="repeat" description="TPR" evidence="3">
    <location>
        <begin position="101"/>
        <end position="134"/>
    </location>
</feature>
<keyword evidence="2 3" id="KW-0802">TPR repeat</keyword>
<accession>A0A3B6VX68</accession>
<dbReference type="InterPro" id="IPR019734">
    <property type="entry name" value="TPR_rpt"/>
</dbReference>
<protein>
    <submittedName>
        <fullName evidence="4">TPR domain-containing protein</fullName>
    </submittedName>
</protein>
<keyword evidence="5" id="KW-1185">Reference proteome</keyword>
<dbReference type="Pfam" id="PF13181">
    <property type="entry name" value="TPR_8"/>
    <property type="match status" value="1"/>
</dbReference>
<dbReference type="PANTHER" id="PTHR44858">
    <property type="entry name" value="TETRATRICOPEPTIDE REPEAT PROTEIN 6"/>
    <property type="match status" value="1"/>
</dbReference>
<dbReference type="SMART" id="SM00028">
    <property type="entry name" value="TPR"/>
    <property type="match status" value="9"/>
</dbReference>
<name>A0A3B6VX68_BRAPL</name>
<dbReference type="InterPro" id="IPR050498">
    <property type="entry name" value="Ycf3"/>
</dbReference>
<evidence type="ECO:0000313" key="5">
    <source>
        <dbReference type="Proteomes" id="UP000010793"/>
    </source>
</evidence>
<dbReference type="InterPro" id="IPR021352">
    <property type="entry name" value="DUF2971"/>
</dbReference>
<proteinExistence type="predicted"/>
<dbReference type="SUPFAM" id="SSF48452">
    <property type="entry name" value="TPR-like"/>
    <property type="match status" value="1"/>
</dbReference>
<keyword evidence="1" id="KW-0677">Repeat</keyword>
<dbReference type="KEGG" id="bpip:BPP43_11185"/>
<evidence type="ECO:0000313" key="4">
    <source>
        <dbReference type="EMBL" id="AGA67395.1"/>
    </source>
</evidence>
<dbReference type="Proteomes" id="UP000010793">
    <property type="component" value="Chromosome"/>
</dbReference>
<dbReference type="AlphaFoldDB" id="A0A3B6VX68"/>
<dbReference type="EMBL" id="CP002873">
    <property type="protein sequence ID" value="AGA67395.1"/>
    <property type="molecule type" value="Genomic_DNA"/>
</dbReference>
<dbReference type="PROSITE" id="PS50005">
    <property type="entry name" value="TPR"/>
    <property type="match status" value="3"/>
</dbReference>